<dbReference type="Proteomes" id="UP000011087">
    <property type="component" value="Unassembled WGS sequence"/>
</dbReference>
<dbReference type="InterPro" id="IPR000408">
    <property type="entry name" value="Reg_chr_condens"/>
</dbReference>
<dbReference type="eggNOG" id="KOG1426">
    <property type="taxonomic scope" value="Eukaryota"/>
</dbReference>
<feature type="repeat" description="RCC1" evidence="2">
    <location>
        <begin position="179"/>
        <end position="236"/>
    </location>
</feature>
<dbReference type="Gene3D" id="1.20.1280.50">
    <property type="match status" value="1"/>
</dbReference>
<proteinExistence type="predicted"/>
<feature type="repeat" description="RCC1" evidence="2">
    <location>
        <begin position="67"/>
        <end position="122"/>
    </location>
</feature>
<reference evidence="6" key="2">
    <citation type="submission" date="2012-11" db="EMBL/GenBank/DDBJ databases">
        <authorList>
            <person name="Kuo A."/>
            <person name="Curtis B.A."/>
            <person name="Tanifuji G."/>
            <person name="Burki F."/>
            <person name="Gruber A."/>
            <person name="Irimia M."/>
            <person name="Maruyama S."/>
            <person name="Arias M.C."/>
            <person name="Ball S.G."/>
            <person name="Gile G.H."/>
            <person name="Hirakawa Y."/>
            <person name="Hopkins J.F."/>
            <person name="Rensing S.A."/>
            <person name="Schmutz J."/>
            <person name="Symeonidi A."/>
            <person name="Elias M."/>
            <person name="Eveleigh R.J."/>
            <person name="Herman E.K."/>
            <person name="Klute M.J."/>
            <person name="Nakayama T."/>
            <person name="Obornik M."/>
            <person name="Reyes-Prieto A."/>
            <person name="Armbrust E.V."/>
            <person name="Aves S.J."/>
            <person name="Beiko R.G."/>
            <person name="Coutinho P."/>
            <person name="Dacks J.B."/>
            <person name="Durnford D.G."/>
            <person name="Fast N.M."/>
            <person name="Green B.R."/>
            <person name="Grisdale C."/>
            <person name="Hempe F."/>
            <person name="Henrissat B."/>
            <person name="Hoppner M.P."/>
            <person name="Ishida K.-I."/>
            <person name="Kim E."/>
            <person name="Koreny L."/>
            <person name="Kroth P.G."/>
            <person name="Liu Y."/>
            <person name="Malik S.-B."/>
            <person name="Maier U.G."/>
            <person name="McRose D."/>
            <person name="Mock T."/>
            <person name="Neilson J.A."/>
            <person name="Onodera N.T."/>
            <person name="Poole A.M."/>
            <person name="Pritham E.J."/>
            <person name="Richards T.A."/>
            <person name="Rocap G."/>
            <person name="Roy S.W."/>
            <person name="Sarai C."/>
            <person name="Schaack S."/>
            <person name="Shirato S."/>
            <person name="Slamovits C.H."/>
            <person name="Spencer D.F."/>
            <person name="Suzuki S."/>
            <person name="Worden A.Z."/>
            <person name="Zauner S."/>
            <person name="Barry K."/>
            <person name="Bell C."/>
            <person name="Bharti A.K."/>
            <person name="Crow J.A."/>
            <person name="Grimwood J."/>
            <person name="Kramer R."/>
            <person name="Lindquist E."/>
            <person name="Lucas S."/>
            <person name="Salamov A."/>
            <person name="McFadden G.I."/>
            <person name="Lane C.E."/>
            <person name="Keeling P.J."/>
            <person name="Gray M.W."/>
            <person name="Grigoriev I.V."/>
            <person name="Archibald J.M."/>
        </authorList>
    </citation>
    <scope>NUCLEOTIDE SEQUENCE</scope>
    <source>
        <strain evidence="6">CCMP2712</strain>
    </source>
</reference>
<dbReference type="STRING" id="905079.L1IE07"/>
<evidence type="ECO:0000313" key="4">
    <source>
        <dbReference type="EMBL" id="EKX34506.1"/>
    </source>
</evidence>
<dbReference type="PROSITE" id="PS50012">
    <property type="entry name" value="RCC1_3"/>
    <property type="match status" value="3"/>
</dbReference>
<dbReference type="AlphaFoldDB" id="L1IE07"/>
<accession>L1IE07</accession>
<evidence type="ECO:0000256" key="2">
    <source>
        <dbReference type="PROSITE-ProRule" id="PRU00235"/>
    </source>
</evidence>
<evidence type="ECO:0000259" key="3">
    <source>
        <dbReference type="Pfam" id="PF12937"/>
    </source>
</evidence>
<dbReference type="InterPro" id="IPR036047">
    <property type="entry name" value="F-box-like_dom_sf"/>
</dbReference>
<dbReference type="HOGENOM" id="CLU_1021000_0_0_1"/>
<keyword evidence="1" id="KW-0677">Repeat</keyword>
<dbReference type="GeneID" id="17291255"/>
<dbReference type="PRINTS" id="PR00633">
    <property type="entry name" value="RCCNDNSATION"/>
</dbReference>
<dbReference type="SUPFAM" id="SSF50985">
    <property type="entry name" value="RCC1/BLIP-II"/>
    <property type="match status" value="1"/>
</dbReference>
<dbReference type="PaxDb" id="55529-EKX34506"/>
<dbReference type="PANTHER" id="PTHR22872">
    <property type="entry name" value="BTK-BINDING PROTEIN-RELATED"/>
    <property type="match status" value="1"/>
</dbReference>
<evidence type="ECO:0000313" key="6">
    <source>
        <dbReference type="Proteomes" id="UP000011087"/>
    </source>
</evidence>
<dbReference type="KEGG" id="gtt:GUITHDRAFT_80497"/>
<gene>
    <name evidence="4" type="ORF">GUITHDRAFT_80497</name>
</gene>
<dbReference type="OrthoDB" id="5370059at2759"/>
<dbReference type="EMBL" id="JH993108">
    <property type="protein sequence ID" value="EKX34506.1"/>
    <property type="molecule type" value="Genomic_DNA"/>
</dbReference>
<dbReference type="EnsemblProtists" id="EKX34506">
    <property type="protein sequence ID" value="EKX34506"/>
    <property type="gene ID" value="GUITHDRAFT_80497"/>
</dbReference>
<keyword evidence="6" id="KW-1185">Reference proteome</keyword>
<organism evidence="4">
    <name type="scientific">Guillardia theta (strain CCMP2712)</name>
    <name type="common">Cryptophyte</name>
    <dbReference type="NCBI Taxonomy" id="905079"/>
    <lineage>
        <taxon>Eukaryota</taxon>
        <taxon>Cryptophyceae</taxon>
        <taxon>Pyrenomonadales</taxon>
        <taxon>Geminigeraceae</taxon>
        <taxon>Guillardia</taxon>
    </lineage>
</organism>
<reference evidence="5" key="3">
    <citation type="submission" date="2015-06" db="UniProtKB">
        <authorList>
            <consortium name="EnsemblProtists"/>
        </authorList>
    </citation>
    <scope>IDENTIFICATION</scope>
</reference>
<feature type="repeat" description="RCC1" evidence="2">
    <location>
        <begin position="123"/>
        <end position="173"/>
    </location>
</feature>
<reference evidence="4 6" key="1">
    <citation type="journal article" date="2012" name="Nature">
        <title>Algal genomes reveal evolutionary mosaicism and the fate of nucleomorphs.</title>
        <authorList>
            <consortium name="DOE Joint Genome Institute"/>
            <person name="Curtis B.A."/>
            <person name="Tanifuji G."/>
            <person name="Burki F."/>
            <person name="Gruber A."/>
            <person name="Irimia M."/>
            <person name="Maruyama S."/>
            <person name="Arias M.C."/>
            <person name="Ball S.G."/>
            <person name="Gile G.H."/>
            <person name="Hirakawa Y."/>
            <person name="Hopkins J.F."/>
            <person name="Kuo A."/>
            <person name="Rensing S.A."/>
            <person name="Schmutz J."/>
            <person name="Symeonidi A."/>
            <person name="Elias M."/>
            <person name="Eveleigh R.J."/>
            <person name="Herman E.K."/>
            <person name="Klute M.J."/>
            <person name="Nakayama T."/>
            <person name="Obornik M."/>
            <person name="Reyes-Prieto A."/>
            <person name="Armbrust E.V."/>
            <person name="Aves S.J."/>
            <person name="Beiko R.G."/>
            <person name="Coutinho P."/>
            <person name="Dacks J.B."/>
            <person name="Durnford D.G."/>
            <person name="Fast N.M."/>
            <person name="Green B.R."/>
            <person name="Grisdale C.J."/>
            <person name="Hempel F."/>
            <person name="Henrissat B."/>
            <person name="Hoppner M.P."/>
            <person name="Ishida K."/>
            <person name="Kim E."/>
            <person name="Koreny L."/>
            <person name="Kroth P.G."/>
            <person name="Liu Y."/>
            <person name="Malik S.B."/>
            <person name="Maier U.G."/>
            <person name="McRose D."/>
            <person name="Mock T."/>
            <person name="Neilson J.A."/>
            <person name="Onodera N.T."/>
            <person name="Poole A.M."/>
            <person name="Pritham E.J."/>
            <person name="Richards T.A."/>
            <person name="Rocap G."/>
            <person name="Roy S.W."/>
            <person name="Sarai C."/>
            <person name="Schaack S."/>
            <person name="Shirato S."/>
            <person name="Slamovits C.H."/>
            <person name="Spencer D.F."/>
            <person name="Suzuki S."/>
            <person name="Worden A.Z."/>
            <person name="Zauner S."/>
            <person name="Barry K."/>
            <person name="Bell C."/>
            <person name="Bharti A.K."/>
            <person name="Crow J.A."/>
            <person name="Grimwood J."/>
            <person name="Kramer R."/>
            <person name="Lindquist E."/>
            <person name="Lucas S."/>
            <person name="Salamov A."/>
            <person name="McFadden G.I."/>
            <person name="Lane C.E."/>
            <person name="Keeling P.J."/>
            <person name="Gray M.W."/>
            <person name="Grigoriev I.V."/>
            <person name="Archibald J.M."/>
        </authorList>
    </citation>
    <scope>NUCLEOTIDE SEQUENCE</scope>
    <source>
        <strain evidence="4 6">CCMP2712</strain>
    </source>
</reference>
<evidence type="ECO:0000313" key="5">
    <source>
        <dbReference type="EnsemblProtists" id="EKX34506"/>
    </source>
</evidence>
<dbReference type="RefSeq" id="XP_005821486.1">
    <property type="nucleotide sequence ID" value="XM_005821429.1"/>
</dbReference>
<dbReference type="SUPFAM" id="SSF81383">
    <property type="entry name" value="F-box domain"/>
    <property type="match status" value="1"/>
</dbReference>
<name>L1IE07_GUITC</name>
<protein>
    <recommendedName>
        <fullName evidence="3">F-box domain-containing protein</fullName>
    </recommendedName>
</protein>
<dbReference type="InterPro" id="IPR009091">
    <property type="entry name" value="RCC1/BLIP-II"/>
</dbReference>
<dbReference type="Pfam" id="PF12937">
    <property type="entry name" value="F-box-like"/>
    <property type="match status" value="1"/>
</dbReference>
<dbReference type="InterPro" id="IPR001810">
    <property type="entry name" value="F-box_dom"/>
</dbReference>
<dbReference type="Pfam" id="PF00415">
    <property type="entry name" value="RCC1"/>
    <property type="match status" value="3"/>
</dbReference>
<dbReference type="PANTHER" id="PTHR22872:SF2">
    <property type="entry name" value="INHIBITOR OF BRUTON TYROSINE KINASE"/>
    <property type="match status" value="1"/>
</dbReference>
<sequence>MVVKIFLSLTPKELGTCSCVCRQWREVACSDAVWETQCRRRGWTSEHRAWSNELRTLYDRYRDLAGRRVFAWGSGEYGQIGLVDEKGREVTSRQPMEVKRLAGMGIVLVACGSAHSSCLAACGRIWTWGCGKYGRLGHGGEKNEPQPREVSSLPHRAFLVACGGSHTVASVYDQEHGRVELYAWGSNMYGECGTSDHLKNNDIPQYDESSTTRLFTRRKINLVSAGSVHSAAICCDGEVYTFGRDCMPKLKGGGGRLGHGRHLSLHGIRDEVE</sequence>
<evidence type="ECO:0000256" key="1">
    <source>
        <dbReference type="ARBA" id="ARBA00022737"/>
    </source>
</evidence>
<feature type="domain" description="F-box" evidence="3">
    <location>
        <begin position="3"/>
        <end position="40"/>
    </location>
</feature>
<dbReference type="Gene3D" id="2.130.10.30">
    <property type="entry name" value="Regulator of chromosome condensation 1/beta-lactamase-inhibitor protein II"/>
    <property type="match status" value="1"/>
</dbReference>
<dbReference type="InterPro" id="IPR051625">
    <property type="entry name" value="Signaling_Regulatory_Domain"/>
</dbReference>